<name>A0ACB9LT33_BAUVA</name>
<reference evidence="1 2" key="1">
    <citation type="journal article" date="2022" name="DNA Res.">
        <title>Chromosomal-level genome assembly of the orchid tree Bauhinia variegata (Leguminosae; Cercidoideae) supports the allotetraploid origin hypothesis of Bauhinia.</title>
        <authorList>
            <person name="Zhong Y."/>
            <person name="Chen Y."/>
            <person name="Zheng D."/>
            <person name="Pang J."/>
            <person name="Liu Y."/>
            <person name="Luo S."/>
            <person name="Meng S."/>
            <person name="Qian L."/>
            <person name="Wei D."/>
            <person name="Dai S."/>
            <person name="Zhou R."/>
        </authorList>
    </citation>
    <scope>NUCLEOTIDE SEQUENCE [LARGE SCALE GENOMIC DNA]</scope>
    <source>
        <strain evidence="1">BV-YZ2020</strain>
    </source>
</reference>
<sequence>MTLTNVLWLRQSFGVKTRNYSMVASDHKLISLLKSCKKASEIYPIHGYMVKTALTSVPFTMSKLLAASIQDMGYAASIFSDIQSPNLFMCNTMMRGYSISDYPNQAFAIFNNLRSRGIVLDQFSFITILKACGRQLKIGIGQGIHGIAVRSGNRSFVNVKNSLLHFYCVCSRIEDARKLFDESPEENDLVSWNTTMGGYLLASQPLMVLGLFREMTGRGLKPSVATVLSLLSAASDVSNFVSGKSLHGHCLRIGFTSDLNVLTALIDIYAKTGHMNLAHRVFEGVDEKDVVLWNCLIGKYARNGMVEEALALLQHMQLEGIKPNSCTMAGLLSACRASGAMHVGRKVTDYIEEGKLEVDAVLGTALVDMYSKCGFLDKALEIFERMDCKDVKSWTAMISGLAVHGQPTNAIKLFNRMEKEGYRPNEVTLLAILNACSHGGFVIEGVSFFKRMVEEYGFSPQIEHYGCVIDLLGRAGMLEEAYKLIKSLPIKGDATAWRTLLSACRVYGETELGECAKQVITKIYKKHPTDSLLICSAYAIAGRLPDHIRLQEMKESNVVRERGRVTEVEDEKMVKEAGLSIIEI</sequence>
<evidence type="ECO:0000313" key="1">
    <source>
        <dbReference type="EMBL" id="KAI4314183.1"/>
    </source>
</evidence>
<evidence type="ECO:0000313" key="2">
    <source>
        <dbReference type="Proteomes" id="UP000828941"/>
    </source>
</evidence>
<proteinExistence type="predicted"/>
<keyword evidence="2" id="KW-1185">Reference proteome</keyword>
<gene>
    <name evidence="1" type="ORF">L6164_027117</name>
</gene>
<accession>A0ACB9LT33</accession>
<protein>
    <submittedName>
        <fullName evidence="1">Uncharacterized protein</fullName>
    </submittedName>
</protein>
<organism evidence="1 2">
    <name type="scientific">Bauhinia variegata</name>
    <name type="common">Purple orchid tree</name>
    <name type="synonym">Phanera variegata</name>
    <dbReference type="NCBI Taxonomy" id="167791"/>
    <lineage>
        <taxon>Eukaryota</taxon>
        <taxon>Viridiplantae</taxon>
        <taxon>Streptophyta</taxon>
        <taxon>Embryophyta</taxon>
        <taxon>Tracheophyta</taxon>
        <taxon>Spermatophyta</taxon>
        <taxon>Magnoliopsida</taxon>
        <taxon>eudicotyledons</taxon>
        <taxon>Gunneridae</taxon>
        <taxon>Pentapetalae</taxon>
        <taxon>rosids</taxon>
        <taxon>fabids</taxon>
        <taxon>Fabales</taxon>
        <taxon>Fabaceae</taxon>
        <taxon>Cercidoideae</taxon>
        <taxon>Cercideae</taxon>
        <taxon>Bauhiniinae</taxon>
        <taxon>Bauhinia</taxon>
    </lineage>
</organism>
<dbReference type="Proteomes" id="UP000828941">
    <property type="component" value="Chromosome 11"/>
</dbReference>
<comment type="caution">
    <text evidence="1">The sequence shown here is derived from an EMBL/GenBank/DDBJ whole genome shotgun (WGS) entry which is preliminary data.</text>
</comment>
<dbReference type="EMBL" id="CM039436">
    <property type="protein sequence ID" value="KAI4314183.1"/>
    <property type="molecule type" value="Genomic_DNA"/>
</dbReference>